<organism evidence="1 2">
    <name type="scientific">Cryobacterium luteum</name>
    <dbReference type="NCBI Taxonomy" id="1424661"/>
    <lineage>
        <taxon>Bacteria</taxon>
        <taxon>Bacillati</taxon>
        <taxon>Actinomycetota</taxon>
        <taxon>Actinomycetes</taxon>
        <taxon>Micrococcales</taxon>
        <taxon>Microbacteriaceae</taxon>
        <taxon>Cryobacterium</taxon>
    </lineage>
</organism>
<gene>
    <name evidence="1" type="ORF">E3O10_15230</name>
</gene>
<keyword evidence="2" id="KW-1185">Reference proteome</keyword>
<proteinExistence type="predicted"/>
<dbReference type="AlphaFoldDB" id="A0A1H8F202"/>
<accession>A0A1H8F202</accession>
<comment type="caution">
    <text evidence="1">The sequence shown here is derived from an EMBL/GenBank/DDBJ whole genome shotgun (WGS) entry which is preliminary data.</text>
</comment>
<dbReference type="EMBL" id="SOFF01000041">
    <property type="protein sequence ID" value="TFB85484.1"/>
    <property type="molecule type" value="Genomic_DNA"/>
</dbReference>
<dbReference type="OrthoDB" id="4350047at2"/>
<protein>
    <submittedName>
        <fullName evidence="1">Uncharacterized protein</fullName>
    </submittedName>
</protein>
<dbReference type="Proteomes" id="UP000297654">
    <property type="component" value="Unassembled WGS sequence"/>
</dbReference>
<evidence type="ECO:0000313" key="1">
    <source>
        <dbReference type="EMBL" id="TFB85484.1"/>
    </source>
</evidence>
<name>A0A1H8F202_9MICO</name>
<dbReference type="RefSeq" id="WP_092109021.1">
    <property type="nucleotide sequence ID" value="NZ_FOCN01000005.1"/>
</dbReference>
<dbReference type="STRING" id="1424661.SAMN05216281_105158"/>
<reference evidence="1 2" key="1">
    <citation type="submission" date="2019-03" db="EMBL/GenBank/DDBJ databases">
        <title>Genomics of glacier-inhabiting Cryobacterium strains.</title>
        <authorList>
            <person name="Liu Q."/>
            <person name="Xin Y.-H."/>
        </authorList>
    </citation>
    <scope>NUCLEOTIDE SEQUENCE [LARGE SCALE GENOMIC DNA]</scope>
    <source>
        <strain evidence="1 2">Hh15</strain>
    </source>
</reference>
<sequence>MSEPGERENAARFERGLNVLGSIIAPATLLGALLFYFGYVSSRAQYDYFGIDVDVIGLNTQDYVMRSPQPLLVPLLVFALVGAALIAWHAQIRRRSSRSGFAVAGRRGVVVGLGILAVGLILLFAYPLLAEWDYYPLVTPLIVALGGAIAAYCVGTVRFLARETGVGHRPPTGVVVLLWAAVAACVFWATATVAQWSGLGLAQQQARAPDNLPSVIVDTEQRLFLPDEARVSETALPALADETFRFRYWGLRLLIVGDDRMFLIPNAWDNHNTTLVLPLDGSVRLQFQFRNLEP</sequence>
<evidence type="ECO:0000313" key="2">
    <source>
        <dbReference type="Proteomes" id="UP000297654"/>
    </source>
</evidence>